<accession>A0A923SMG3</accession>
<dbReference type="InterPro" id="IPR051911">
    <property type="entry name" value="SDR_oxidoreductase"/>
</dbReference>
<comment type="similarity">
    <text evidence="1 3">Belongs to the short-chain dehydrogenases/reductases (SDR) family.</text>
</comment>
<dbReference type="PANTHER" id="PTHR43976">
    <property type="entry name" value="SHORT CHAIN DEHYDROGENASE"/>
    <property type="match status" value="1"/>
</dbReference>
<dbReference type="PRINTS" id="PR00081">
    <property type="entry name" value="GDHRDH"/>
</dbReference>
<dbReference type="CDD" id="cd05233">
    <property type="entry name" value="SDR_c"/>
    <property type="match status" value="1"/>
</dbReference>
<name>A0A923SMG3_9BACT</name>
<dbReference type="RefSeq" id="WP_187066127.1">
    <property type="nucleotide sequence ID" value="NZ_JACRVF010000001.1"/>
</dbReference>
<dbReference type="Proteomes" id="UP000603640">
    <property type="component" value="Unassembled WGS sequence"/>
</dbReference>
<dbReference type="Gene3D" id="3.40.50.720">
    <property type="entry name" value="NAD(P)-binding Rossmann-like Domain"/>
    <property type="match status" value="1"/>
</dbReference>
<dbReference type="GO" id="GO:0016616">
    <property type="term" value="F:oxidoreductase activity, acting on the CH-OH group of donors, NAD or NADP as acceptor"/>
    <property type="evidence" value="ECO:0007669"/>
    <property type="project" value="UniProtKB-ARBA"/>
</dbReference>
<protein>
    <submittedName>
        <fullName evidence="4">SDR family NAD(P)-dependent oxidoreductase</fullName>
    </submittedName>
</protein>
<dbReference type="EMBL" id="JACRVF010000001">
    <property type="protein sequence ID" value="MBC5992170.1"/>
    <property type="molecule type" value="Genomic_DNA"/>
</dbReference>
<dbReference type="FunFam" id="3.40.50.720:FF:000047">
    <property type="entry name" value="NADP-dependent L-serine/L-allo-threonine dehydrogenase"/>
    <property type="match status" value="1"/>
</dbReference>
<reference evidence="4" key="1">
    <citation type="submission" date="2020-08" db="EMBL/GenBank/DDBJ databases">
        <title>Pontibacter sp. SD6 16S ribosomal RNA gene Genome sequencing and assembly.</title>
        <authorList>
            <person name="Kang M."/>
        </authorList>
    </citation>
    <scope>NUCLEOTIDE SEQUENCE</scope>
    <source>
        <strain evidence="4">SD6</strain>
    </source>
</reference>
<dbReference type="SUPFAM" id="SSF51735">
    <property type="entry name" value="NAD(P)-binding Rossmann-fold domains"/>
    <property type="match status" value="1"/>
</dbReference>
<evidence type="ECO:0000313" key="5">
    <source>
        <dbReference type="Proteomes" id="UP000603640"/>
    </source>
</evidence>
<sequence length="237" mass="26175">MNLEGKVAVVTGVSKGIGLATVKALLDKGAKVAGWGRTKPDLEHENFYFYECDVRYNESVQQAFDQTFAHLGTHIQILVNNAGLGIAGLLEDMSVEDWHTMFETNVNGIFYCSRLVVPGMKELGEGHIINISSIAGTTGIEQMSGYCGTKHAVRGISHSLYKEVRDYGVKVTCIYPGSVQTNFFDNIDSVTVNDNMMRPEDIASTILHTLESHPNYHHVDIEVRPLMPKGRKTLGKD</sequence>
<evidence type="ECO:0000256" key="2">
    <source>
        <dbReference type="ARBA" id="ARBA00023002"/>
    </source>
</evidence>
<dbReference type="InterPro" id="IPR002347">
    <property type="entry name" value="SDR_fam"/>
</dbReference>
<keyword evidence="2" id="KW-0560">Oxidoreductase</keyword>
<evidence type="ECO:0000313" key="4">
    <source>
        <dbReference type="EMBL" id="MBC5992170.1"/>
    </source>
</evidence>
<dbReference type="PRINTS" id="PR00080">
    <property type="entry name" value="SDRFAMILY"/>
</dbReference>
<dbReference type="PANTHER" id="PTHR43976:SF16">
    <property type="entry name" value="SHORT-CHAIN DEHYDROGENASE_REDUCTASE FAMILY PROTEIN"/>
    <property type="match status" value="1"/>
</dbReference>
<dbReference type="InterPro" id="IPR036291">
    <property type="entry name" value="NAD(P)-bd_dom_sf"/>
</dbReference>
<gene>
    <name evidence="4" type="ORF">H8S84_04890</name>
</gene>
<dbReference type="Pfam" id="PF00106">
    <property type="entry name" value="adh_short"/>
    <property type="match status" value="1"/>
</dbReference>
<proteinExistence type="inferred from homology"/>
<comment type="caution">
    <text evidence="4">The sequence shown here is derived from an EMBL/GenBank/DDBJ whole genome shotgun (WGS) entry which is preliminary data.</text>
</comment>
<keyword evidence="5" id="KW-1185">Reference proteome</keyword>
<dbReference type="AlphaFoldDB" id="A0A923SMG3"/>
<evidence type="ECO:0000256" key="3">
    <source>
        <dbReference type="RuleBase" id="RU000363"/>
    </source>
</evidence>
<organism evidence="4 5">
    <name type="scientific">Pontibacter cellulosilyticus</name>
    <dbReference type="NCBI Taxonomy" id="1720253"/>
    <lineage>
        <taxon>Bacteria</taxon>
        <taxon>Pseudomonadati</taxon>
        <taxon>Bacteroidota</taxon>
        <taxon>Cytophagia</taxon>
        <taxon>Cytophagales</taxon>
        <taxon>Hymenobacteraceae</taxon>
        <taxon>Pontibacter</taxon>
    </lineage>
</organism>
<evidence type="ECO:0000256" key="1">
    <source>
        <dbReference type="ARBA" id="ARBA00006484"/>
    </source>
</evidence>